<dbReference type="EMBL" id="DPIY01000010">
    <property type="protein sequence ID" value="HCT57784.1"/>
    <property type="molecule type" value="Genomic_DNA"/>
</dbReference>
<dbReference type="SUPFAM" id="SSF82784">
    <property type="entry name" value="OsmC-like"/>
    <property type="match status" value="1"/>
</dbReference>
<protein>
    <submittedName>
        <fullName evidence="1">Peroxiredoxin</fullName>
    </submittedName>
</protein>
<evidence type="ECO:0000313" key="2">
    <source>
        <dbReference type="Proteomes" id="UP000264071"/>
    </source>
</evidence>
<dbReference type="InterPro" id="IPR036102">
    <property type="entry name" value="OsmC/Ohrsf"/>
</dbReference>
<dbReference type="Pfam" id="PF02566">
    <property type="entry name" value="OsmC"/>
    <property type="match status" value="1"/>
</dbReference>
<sequence>MAHLYSATIEWSRGEARFTDNRYSRAHQWRFDGGAVVPASSSPQVVRIPLSDPSGVDPEEAFVASLSSCHMLWFLSIAAERGWTVDSYLDEAQGEMTRNERGQLVMSRVTLRPAVRFAGDPPSAAEEDAAHHEAHESCFIANSVRTDVVVEATHGTP</sequence>
<dbReference type="InterPro" id="IPR015946">
    <property type="entry name" value="KH_dom-like_a/b"/>
</dbReference>
<evidence type="ECO:0000313" key="1">
    <source>
        <dbReference type="EMBL" id="HCT57784.1"/>
    </source>
</evidence>
<comment type="caution">
    <text evidence="1">The sequence shown here is derived from an EMBL/GenBank/DDBJ whole genome shotgun (WGS) entry which is preliminary data.</text>
</comment>
<dbReference type="Proteomes" id="UP000264071">
    <property type="component" value="Unassembled WGS sequence"/>
</dbReference>
<reference evidence="1 2" key="1">
    <citation type="journal article" date="2018" name="Nat. Biotechnol.">
        <title>A standardized bacterial taxonomy based on genome phylogeny substantially revises the tree of life.</title>
        <authorList>
            <person name="Parks D.H."/>
            <person name="Chuvochina M."/>
            <person name="Waite D.W."/>
            <person name="Rinke C."/>
            <person name="Skarshewski A."/>
            <person name="Chaumeil P.A."/>
            <person name="Hugenholtz P."/>
        </authorList>
    </citation>
    <scope>NUCLEOTIDE SEQUENCE [LARGE SCALE GENOMIC DNA]</scope>
    <source>
        <strain evidence="1">UBA8844</strain>
    </source>
</reference>
<dbReference type="Gene3D" id="3.30.300.20">
    <property type="match status" value="1"/>
</dbReference>
<proteinExistence type="predicted"/>
<dbReference type="PANTHER" id="PTHR42830">
    <property type="entry name" value="OSMOTICALLY INDUCIBLE FAMILY PROTEIN"/>
    <property type="match status" value="1"/>
</dbReference>
<dbReference type="PANTHER" id="PTHR42830:SF2">
    <property type="entry name" value="OSMC_OHR FAMILY PROTEIN"/>
    <property type="match status" value="1"/>
</dbReference>
<dbReference type="AlphaFoldDB" id="A0A3D4VAC5"/>
<dbReference type="OMA" id="ECFIANS"/>
<dbReference type="InterPro" id="IPR003718">
    <property type="entry name" value="OsmC/Ohr_fam"/>
</dbReference>
<organism evidence="1 2">
    <name type="scientific">Gemmatimonas aurantiaca</name>
    <dbReference type="NCBI Taxonomy" id="173480"/>
    <lineage>
        <taxon>Bacteria</taxon>
        <taxon>Pseudomonadati</taxon>
        <taxon>Gemmatimonadota</taxon>
        <taxon>Gemmatimonadia</taxon>
        <taxon>Gemmatimonadales</taxon>
        <taxon>Gemmatimonadaceae</taxon>
        <taxon>Gemmatimonas</taxon>
    </lineage>
</organism>
<gene>
    <name evidence="1" type="ORF">DGD08_11340</name>
</gene>
<name>A0A3D4VAC5_9BACT</name>
<accession>A0A3D4VAC5</accession>
<dbReference type="InterPro" id="IPR052707">
    <property type="entry name" value="OsmC_Ohr_Peroxiredoxin"/>
</dbReference>